<name>A0A5M8PSM9_9LECA</name>
<feature type="domain" description="Peptidase S53 activation" evidence="2">
    <location>
        <begin position="33"/>
        <end position="142"/>
    </location>
</feature>
<organism evidence="3 4">
    <name type="scientific">Lasallia pustulata</name>
    <dbReference type="NCBI Taxonomy" id="136370"/>
    <lineage>
        <taxon>Eukaryota</taxon>
        <taxon>Fungi</taxon>
        <taxon>Dikarya</taxon>
        <taxon>Ascomycota</taxon>
        <taxon>Pezizomycotina</taxon>
        <taxon>Lecanoromycetes</taxon>
        <taxon>OSLEUM clade</taxon>
        <taxon>Umbilicariomycetidae</taxon>
        <taxon>Umbilicariales</taxon>
        <taxon>Umbilicariaceae</taxon>
        <taxon>Lasallia</taxon>
    </lineage>
</organism>
<comment type="caution">
    <text evidence="3">The sequence shown here is derived from an EMBL/GenBank/DDBJ whole genome shotgun (WGS) entry which is preliminary data.</text>
</comment>
<dbReference type="PANTHER" id="PTHR14218">
    <property type="entry name" value="PROTEASE S8 TRIPEPTIDYL PEPTIDASE I CLN2"/>
    <property type="match status" value="1"/>
</dbReference>
<dbReference type="SUPFAM" id="SSF54897">
    <property type="entry name" value="Protease propeptides/inhibitors"/>
    <property type="match status" value="1"/>
</dbReference>
<dbReference type="AlphaFoldDB" id="A0A5M8PSM9"/>
<dbReference type="Proteomes" id="UP000324767">
    <property type="component" value="Unassembled WGS sequence"/>
</dbReference>
<evidence type="ECO:0000256" key="1">
    <source>
        <dbReference type="SAM" id="SignalP"/>
    </source>
</evidence>
<dbReference type="InterPro" id="IPR050819">
    <property type="entry name" value="Tripeptidyl-peptidase_I"/>
</dbReference>
<dbReference type="GO" id="GO:0004175">
    <property type="term" value="F:endopeptidase activity"/>
    <property type="evidence" value="ECO:0007669"/>
    <property type="project" value="TreeGrafter"/>
</dbReference>
<dbReference type="InterPro" id="IPR015366">
    <property type="entry name" value="S53_propep"/>
</dbReference>
<reference evidence="3 4" key="1">
    <citation type="submission" date="2019-09" db="EMBL/GenBank/DDBJ databases">
        <title>The hologenome of the rock-dwelling lichen Lasallia pustulata.</title>
        <authorList>
            <person name="Greshake Tzovaras B."/>
            <person name="Segers F."/>
            <person name="Bicker A."/>
            <person name="Dal Grande F."/>
            <person name="Otte J."/>
            <person name="Hankeln T."/>
            <person name="Schmitt I."/>
            <person name="Ebersberger I."/>
        </authorList>
    </citation>
    <scope>NUCLEOTIDE SEQUENCE [LARGE SCALE GENOMIC DNA]</scope>
    <source>
        <strain evidence="3">A1-1</strain>
    </source>
</reference>
<dbReference type="PANTHER" id="PTHR14218:SF39">
    <property type="entry name" value="PEPTIDASE S53 DOMAIN-CONTAINING PROTEIN"/>
    <property type="match status" value="1"/>
</dbReference>
<feature type="chain" id="PRO_5024449196" evidence="1">
    <location>
        <begin position="17"/>
        <end position="143"/>
    </location>
</feature>
<evidence type="ECO:0000313" key="4">
    <source>
        <dbReference type="Proteomes" id="UP000324767"/>
    </source>
</evidence>
<dbReference type="GO" id="GO:0008240">
    <property type="term" value="F:tripeptidyl-peptidase activity"/>
    <property type="evidence" value="ECO:0007669"/>
    <property type="project" value="TreeGrafter"/>
</dbReference>
<dbReference type="GO" id="GO:0006508">
    <property type="term" value="P:proteolysis"/>
    <property type="evidence" value="ECO:0007669"/>
    <property type="project" value="TreeGrafter"/>
</dbReference>
<keyword evidence="1" id="KW-0732">Signal</keyword>
<gene>
    <name evidence="3" type="ORF">FRX48_03569</name>
</gene>
<accession>A0A5M8PSM9</accession>
<evidence type="ECO:0000313" key="3">
    <source>
        <dbReference type="EMBL" id="KAA6412578.1"/>
    </source>
</evidence>
<dbReference type="CDD" id="cd11377">
    <property type="entry name" value="Pro-peptidase_S53"/>
    <property type="match status" value="1"/>
</dbReference>
<feature type="signal peptide" evidence="1">
    <location>
        <begin position="1"/>
        <end position="16"/>
    </location>
</feature>
<dbReference type="SMART" id="SM00944">
    <property type="entry name" value="Pro-kuma_activ"/>
    <property type="match status" value="1"/>
</dbReference>
<proteinExistence type="predicted"/>
<evidence type="ECO:0000259" key="2">
    <source>
        <dbReference type="SMART" id="SM00944"/>
    </source>
</evidence>
<dbReference type="OrthoDB" id="3260196at2759"/>
<dbReference type="Pfam" id="PF09286">
    <property type="entry name" value="Pro-kuma_activ"/>
    <property type="match status" value="1"/>
</dbReference>
<dbReference type="EMBL" id="VXIT01000005">
    <property type="protein sequence ID" value="KAA6412578.1"/>
    <property type="molecule type" value="Genomic_DNA"/>
</dbReference>
<protein>
    <submittedName>
        <fullName evidence="3">Tripeptidyl peptidase</fullName>
    </submittedName>
</protein>
<sequence length="143" mass="16407">MLPIITPIVLLTLVFALDVAFSSPVRPRTSYAVKDSHVIGLKQSQFDELERYLYEVSDPSHHRYGQHLTSAVVHELVKPSDNALELVHDWLLDNGIERHRLEYYSAKNWIKVTLPVQAVEGLLDTTYSVYKHEEGDYTVRTSN</sequence>